<comment type="caution">
    <text evidence="2">The sequence shown here is derived from an EMBL/GenBank/DDBJ whole genome shotgun (WGS) entry which is preliminary data.</text>
</comment>
<gene>
    <name evidence="2" type="ORF">STIAU_8838</name>
</gene>
<dbReference type="EMBL" id="AAMD01000056">
    <property type="protein sequence ID" value="EAU66405.1"/>
    <property type="molecule type" value="Genomic_DNA"/>
</dbReference>
<name>Q091K5_STIAD</name>
<sequence length="57" mass="6524">MPFKVRTPSSISWAPDMPAESMEERVEPEQGDAMMRPEFGLVPWDLIHEGFHDLAQP</sequence>
<feature type="region of interest" description="Disordered" evidence="1">
    <location>
        <begin position="1"/>
        <end position="34"/>
    </location>
</feature>
<evidence type="ECO:0000313" key="2">
    <source>
        <dbReference type="EMBL" id="EAU66405.1"/>
    </source>
</evidence>
<evidence type="ECO:0000256" key="1">
    <source>
        <dbReference type="SAM" id="MobiDB-lite"/>
    </source>
</evidence>
<dbReference type="AlphaFoldDB" id="Q091K5"/>
<dbReference type="Proteomes" id="UP000032702">
    <property type="component" value="Unassembled WGS sequence"/>
</dbReference>
<organism evidence="2 3">
    <name type="scientific">Stigmatella aurantiaca (strain DW4/3-1)</name>
    <dbReference type="NCBI Taxonomy" id="378806"/>
    <lineage>
        <taxon>Bacteria</taxon>
        <taxon>Pseudomonadati</taxon>
        <taxon>Myxococcota</taxon>
        <taxon>Myxococcia</taxon>
        <taxon>Myxococcales</taxon>
        <taxon>Cystobacterineae</taxon>
        <taxon>Archangiaceae</taxon>
        <taxon>Stigmatella</taxon>
    </lineage>
</organism>
<protein>
    <submittedName>
        <fullName evidence="2">Uncharacterized protein</fullName>
    </submittedName>
</protein>
<proteinExistence type="predicted"/>
<evidence type="ECO:0000313" key="3">
    <source>
        <dbReference type="Proteomes" id="UP000032702"/>
    </source>
</evidence>
<reference evidence="2 3" key="1">
    <citation type="submission" date="2006-04" db="EMBL/GenBank/DDBJ databases">
        <authorList>
            <person name="Nierman W.C."/>
        </authorList>
    </citation>
    <scope>NUCLEOTIDE SEQUENCE [LARGE SCALE GENOMIC DNA]</scope>
    <source>
        <strain evidence="2 3">DW4/3-1</strain>
    </source>
</reference>
<accession>Q091K5</accession>